<reference evidence="2" key="3">
    <citation type="submission" date="2023-01" db="EMBL/GenBank/DDBJ databases">
        <authorList>
            <person name="Patra A."/>
        </authorList>
    </citation>
    <scope>NUCLEOTIDE SEQUENCE</scope>
    <source>
        <strain evidence="2">Wonlab-2016</strain>
        <tissue evidence="2">Foot muscle</tissue>
    </source>
</reference>
<protein>
    <submittedName>
        <fullName evidence="2">Uncharacterized protein</fullName>
    </submittedName>
</protein>
<keyword evidence="3" id="KW-1185">Reference proteome</keyword>
<dbReference type="AlphaFoldDB" id="A0ABD0M3Z8"/>
<reference evidence="2" key="1">
    <citation type="submission" date="2020-09" db="EMBL/GenBank/DDBJ databases">
        <authorList>
            <person name="Won Y."/>
        </authorList>
    </citation>
    <scope>NUCLEOTIDE SEQUENCE</scope>
    <source>
        <strain evidence="2">Wonlab-2016</strain>
        <tissue evidence="2">Foot muscle</tissue>
    </source>
</reference>
<gene>
    <name evidence="2" type="ORF">BaRGS_00002338</name>
    <name evidence="1" type="ORF">BaRGS_00016980</name>
</gene>
<evidence type="ECO:0000313" key="3">
    <source>
        <dbReference type="Proteomes" id="UP001519460"/>
    </source>
</evidence>
<dbReference type="EMBL" id="JACVVK020000111">
    <property type="protein sequence ID" value="KAK7491724.1"/>
    <property type="molecule type" value="Genomic_DNA"/>
</dbReference>
<dbReference type="EMBL" id="JACVVK020000007">
    <property type="protein sequence ID" value="KAK7506226.1"/>
    <property type="molecule type" value="Genomic_DNA"/>
</dbReference>
<comment type="caution">
    <text evidence="2">The sequence shown here is derived from an EMBL/GenBank/DDBJ whole genome shotgun (WGS) entry which is preliminary data.</text>
</comment>
<reference evidence="2 3" key="2">
    <citation type="journal article" date="2023" name="Sci. Data">
        <title>Genome assembly of the Korean intertidal mud-creeper Batillaria attramentaria.</title>
        <authorList>
            <person name="Patra A.K."/>
            <person name="Ho P.T."/>
            <person name="Jun S."/>
            <person name="Lee S.J."/>
            <person name="Kim Y."/>
            <person name="Won Y.J."/>
        </authorList>
    </citation>
    <scope>NUCLEOTIDE SEQUENCE [LARGE SCALE GENOMIC DNA]</scope>
    <source>
        <strain evidence="2">Wonlab-2016</strain>
    </source>
</reference>
<organism evidence="2 3">
    <name type="scientific">Batillaria attramentaria</name>
    <dbReference type="NCBI Taxonomy" id="370345"/>
    <lineage>
        <taxon>Eukaryota</taxon>
        <taxon>Metazoa</taxon>
        <taxon>Spiralia</taxon>
        <taxon>Lophotrochozoa</taxon>
        <taxon>Mollusca</taxon>
        <taxon>Gastropoda</taxon>
        <taxon>Caenogastropoda</taxon>
        <taxon>Sorbeoconcha</taxon>
        <taxon>Cerithioidea</taxon>
        <taxon>Batillariidae</taxon>
        <taxon>Batillaria</taxon>
    </lineage>
</organism>
<proteinExistence type="predicted"/>
<dbReference type="Proteomes" id="UP001519460">
    <property type="component" value="Unassembled WGS sequence"/>
</dbReference>
<sequence length="114" mass="14005">MEEDEKKYERDLKSRVEEYFFHAILDALLRWGKVTDEDEVWAKHMVEMETCFIDDFVSSCVSMVTYVTLRETTPSMDVWNRSRVGFHLVERMKRKHRERRRRWEAERRPETGEE</sequence>
<accession>A0ABD0M3Z8</accession>
<name>A0ABD0M3Z8_9CAEN</name>
<evidence type="ECO:0000313" key="1">
    <source>
        <dbReference type="EMBL" id="KAK7491724.1"/>
    </source>
</evidence>
<evidence type="ECO:0000313" key="2">
    <source>
        <dbReference type="EMBL" id="KAK7506226.1"/>
    </source>
</evidence>